<dbReference type="EMBL" id="CAJVPV010053631">
    <property type="protein sequence ID" value="CAG8782185.1"/>
    <property type="molecule type" value="Genomic_DNA"/>
</dbReference>
<feature type="non-terminal residue" evidence="1">
    <location>
        <position position="1"/>
    </location>
</feature>
<gene>
    <name evidence="1" type="ORF">AMORRO_LOCUS17418</name>
</gene>
<dbReference type="AlphaFoldDB" id="A0A9N9JH52"/>
<feature type="non-terminal residue" evidence="1">
    <location>
        <position position="226"/>
    </location>
</feature>
<comment type="caution">
    <text evidence="1">The sequence shown here is derived from an EMBL/GenBank/DDBJ whole genome shotgun (WGS) entry which is preliminary data.</text>
</comment>
<proteinExistence type="predicted"/>
<dbReference type="PANTHER" id="PTHR45786">
    <property type="entry name" value="DNA BINDING PROTEIN-LIKE"/>
    <property type="match status" value="1"/>
</dbReference>
<name>A0A9N9JH52_9GLOM</name>
<accession>A0A9N9JH52</accession>
<evidence type="ECO:0000313" key="1">
    <source>
        <dbReference type="EMBL" id="CAG8782185.1"/>
    </source>
</evidence>
<dbReference type="OrthoDB" id="2272314at2759"/>
<evidence type="ECO:0000313" key="2">
    <source>
        <dbReference type="Proteomes" id="UP000789342"/>
    </source>
</evidence>
<protein>
    <submittedName>
        <fullName evidence="1">4538_t:CDS:1</fullName>
    </submittedName>
</protein>
<reference evidence="1" key="1">
    <citation type="submission" date="2021-06" db="EMBL/GenBank/DDBJ databases">
        <authorList>
            <person name="Kallberg Y."/>
            <person name="Tangrot J."/>
            <person name="Rosling A."/>
        </authorList>
    </citation>
    <scope>NUCLEOTIDE SEQUENCE</scope>
    <source>
        <strain evidence="1">CL551</strain>
    </source>
</reference>
<dbReference type="Proteomes" id="UP000789342">
    <property type="component" value="Unassembled WGS sequence"/>
</dbReference>
<keyword evidence="2" id="KW-1185">Reference proteome</keyword>
<organism evidence="1 2">
    <name type="scientific">Acaulospora morrowiae</name>
    <dbReference type="NCBI Taxonomy" id="94023"/>
    <lineage>
        <taxon>Eukaryota</taxon>
        <taxon>Fungi</taxon>
        <taxon>Fungi incertae sedis</taxon>
        <taxon>Mucoromycota</taxon>
        <taxon>Glomeromycotina</taxon>
        <taxon>Glomeromycetes</taxon>
        <taxon>Diversisporales</taxon>
        <taxon>Acaulosporaceae</taxon>
        <taxon>Acaulospora</taxon>
    </lineage>
</organism>
<dbReference type="PANTHER" id="PTHR45786:SF74">
    <property type="entry name" value="ATP-DEPENDENT DNA HELICASE"/>
    <property type="match status" value="1"/>
</dbReference>
<sequence length="226" mass="25918">ELKTLFEKSHSLSSKFFKHIQNYNTAMAFASILSNIDNQTGRGPYVYHISDQIYHFVGSVKPASNEKPSFDQLYFLDTAEAREQRTHHPINICLNHELLDFLEQVILNVSPYAQAYKLMREVSNKENKSAQLEGRQPMDVEMIFDNNRQLDQQQYNTPQANEVAAIVVGSNDKQFLLHQLVIHPRASSLQIIPVINANCDPMSYLLLFPAGDKGWYPKIPCHRGRN</sequence>